<dbReference type="AlphaFoldDB" id="A0A081RS82"/>
<accession>A0A081RS82</accession>
<dbReference type="InterPro" id="IPR014462">
    <property type="entry name" value="Phage_Mu_Gp45"/>
</dbReference>
<feature type="region of interest" description="Disordered" evidence="1">
    <location>
        <begin position="173"/>
        <end position="196"/>
    </location>
</feature>
<feature type="domain" description="Bacteriophage Mu Gp45 N-terminal" evidence="2">
    <location>
        <begin position="20"/>
        <end position="84"/>
    </location>
</feature>
<dbReference type="Pfam" id="PF06890">
    <property type="entry name" value="Phage_Mu_Gp45"/>
    <property type="match status" value="1"/>
</dbReference>
<evidence type="ECO:0000259" key="2">
    <source>
        <dbReference type="Pfam" id="PF06890"/>
    </source>
</evidence>
<dbReference type="Proteomes" id="UP000028002">
    <property type="component" value="Unassembled WGS sequence"/>
</dbReference>
<dbReference type="EMBL" id="JGVH01000079">
    <property type="protein sequence ID" value="KER01535.1"/>
    <property type="molecule type" value="Genomic_DNA"/>
</dbReference>
<name>A0A081RS82_PHOTE</name>
<feature type="compositionally biased region" description="Low complexity" evidence="1">
    <location>
        <begin position="176"/>
        <end position="188"/>
    </location>
</feature>
<gene>
    <name evidence="3" type="ORF">MEG1DRAFT_03826</name>
</gene>
<dbReference type="PATRIC" id="fig|1393735.3.peg.3922"/>
<evidence type="ECO:0000313" key="3">
    <source>
        <dbReference type="EMBL" id="KER01535.1"/>
    </source>
</evidence>
<comment type="caution">
    <text evidence="3">The sequence shown here is derived from an EMBL/GenBank/DDBJ whole genome shotgun (WGS) entry which is preliminary data.</text>
</comment>
<evidence type="ECO:0000313" key="4">
    <source>
        <dbReference type="Proteomes" id="UP000028002"/>
    </source>
</evidence>
<proteinExistence type="predicted"/>
<dbReference type="InterPro" id="IPR053861">
    <property type="entry name" value="Phage_Mu_Gp45_N"/>
</dbReference>
<protein>
    <submittedName>
        <fullName evidence="3">Mu-like prophage protein gp45</fullName>
    </submittedName>
</protein>
<organism evidence="3 4">
    <name type="scientific">Photorhabdus temperata subsp. temperata Meg1</name>
    <dbReference type="NCBI Taxonomy" id="1393735"/>
    <lineage>
        <taxon>Bacteria</taxon>
        <taxon>Pseudomonadati</taxon>
        <taxon>Pseudomonadota</taxon>
        <taxon>Gammaproteobacteria</taxon>
        <taxon>Enterobacterales</taxon>
        <taxon>Morganellaceae</taxon>
        <taxon>Photorhabdus</taxon>
    </lineage>
</organism>
<reference evidence="3 4" key="1">
    <citation type="submission" date="2014-03" db="EMBL/GenBank/DDBJ databases">
        <title>Draft Genome of Photorhabdus temperata Meg1.</title>
        <authorList>
            <person name="Hurst S.G.IV."/>
            <person name="Morris K."/>
            <person name="Thomas K."/>
            <person name="Tisa L.S."/>
        </authorList>
    </citation>
    <scope>NUCLEOTIDE SEQUENCE [LARGE SCALE GENOMIC DNA]</scope>
    <source>
        <strain evidence="3 4">Meg1</strain>
    </source>
</reference>
<evidence type="ECO:0000256" key="1">
    <source>
        <dbReference type="SAM" id="MobiDB-lite"/>
    </source>
</evidence>
<dbReference type="PIRSF" id="PIRSF012337">
    <property type="entry name" value="gp45"/>
    <property type="match status" value="1"/>
</dbReference>
<sequence length="196" mass="21179">MMNDAIRKLSRRVEMMLGLGKIKTSRDSGNIQVVQYQTPIEVRDNTARMAEFGFSSALPAGTDVVIGYLGGDRSSAVVIASNNKKYRHKNLNPGETVLYNQWGLHILLTESGITIEAKGQPVTVNNATQVTINASESVLCNTPILKVTGDIVDNCNGNASTMKQLRESYNKHTHKVSGVESGGSTVTSQQTGEPVK</sequence>